<protein>
    <submittedName>
        <fullName evidence="1">Uncharacterized protein</fullName>
    </submittedName>
</protein>
<gene>
    <name evidence="1" type="ORF">PV940_03145</name>
</gene>
<evidence type="ECO:0000313" key="2">
    <source>
        <dbReference type="Proteomes" id="UP001213566"/>
    </source>
</evidence>
<name>A0AAW6Q3I3_9LACO</name>
<dbReference type="AlphaFoldDB" id="A0AAW6Q3I3"/>
<proteinExistence type="predicted"/>
<comment type="caution">
    <text evidence="1">The sequence shown here is derived from an EMBL/GenBank/DDBJ whole genome shotgun (WGS) entry which is preliminary data.</text>
</comment>
<accession>A0AAW6Q3I3</accession>
<evidence type="ECO:0000313" key="1">
    <source>
        <dbReference type="EMBL" id="MDF4186030.1"/>
    </source>
</evidence>
<dbReference type="EMBL" id="JARKHV010000002">
    <property type="protein sequence ID" value="MDF4186030.1"/>
    <property type="molecule type" value="Genomic_DNA"/>
</dbReference>
<organism evidence="1 2">
    <name type="scientific">Ligilactobacillus salivarius</name>
    <dbReference type="NCBI Taxonomy" id="1624"/>
    <lineage>
        <taxon>Bacteria</taxon>
        <taxon>Bacillati</taxon>
        <taxon>Bacillota</taxon>
        <taxon>Bacilli</taxon>
        <taxon>Lactobacillales</taxon>
        <taxon>Lactobacillaceae</taxon>
        <taxon>Ligilactobacillus</taxon>
    </lineage>
</organism>
<dbReference type="Proteomes" id="UP001213566">
    <property type="component" value="Unassembled WGS sequence"/>
</dbReference>
<reference evidence="1" key="1">
    <citation type="submission" date="2023-02" db="EMBL/GenBank/DDBJ databases">
        <title>Draft Whole-Genome Sequences of competitive exclusion Lactobacillus salivarius strains for Poultry.</title>
        <authorList>
            <person name="Ma L.M."/>
            <person name="Lopez-Guerra N."/>
            <person name="Zhang G."/>
        </authorList>
    </citation>
    <scope>NUCLEOTIDE SEQUENCE</scope>
    <source>
        <strain evidence="1">Salm-9</strain>
    </source>
</reference>
<sequence length="70" mass="7664">MGFSSGTFSYDGQGVKTVTEVVSENSTTYQTRSSYLTQVELFLNQLVNAILEVASVGQFFLMVNLDGLVM</sequence>